<dbReference type="Proteomes" id="UP000281708">
    <property type="component" value="Unassembled WGS sequence"/>
</dbReference>
<keyword evidence="4" id="KW-1003">Cell membrane</keyword>
<dbReference type="PANTHER" id="PTHR30472">
    <property type="entry name" value="FERRIC ENTEROBACTIN TRANSPORT SYSTEM PERMEASE PROTEIN"/>
    <property type="match status" value="1"/>
</dbReference>
<dbReference type="OrthoDB" id="4455417at2"/>
<keyword evidence="6 8" id="KW-1133">Transmembrane helix</keyword>
<sequence>MSATTTSAEAVARVRLVRRRTARRGRLIVAVLTVVLLAAFAARVLLGDYLVTVPDLVRVLSGENLPGTSFVVLDSKLPRAVGAVLAGAAFGLGGALFQTVLRNPLASPDIIGIGAGASAAAVAAIVLFGVTGGWLAVWAVVGALGTGLAILLLAGPRSGARLVLIGVACSAALVSVVQYLFTRASLYDAQEGLLWITGSLNQAAWPGLGRLAVEVLVLVAATAALAPRLAAAELGADSAAGLGVPVRGVMPLLLVGVLLTALATAVTGPIAFVGLIAGPLSRRLNRDRVTLPGAALVGAVVVEISDYIGAYAVPETNLPVGVITGAVGAVVLIWLIARDPSRRRA</sequence>
<keyword evidence="3" id="KW-0813">Transport</keyword>
<evidence type="ECO:0000256" key="6">
    <source>
        <dbReference type="ARBA" id="ARBA00022989"/>
    </source>
</evidence>
<gene>
    <name evidence="9" type="ORF">D9V37_08690</name>
</gene>
<proteinExistence type="inferred from homology"/>
<comment type="subcellular location">
    <subcellularLocation>
        <location evidence="1">Cell membrane</location>
        <topology evidence="1">Multi-pass membrane protein</topology>
    </subcellularLocation>
</comment>
<dbReference type="InterPro" id="IPR000522">
    <property type="entry name" value="ABC_transptr_permease_BtuC"/>
</dbReference>
<feature type="transmembrane region" description="Helical" evidence="8">
    <location>
        <begin position="110"/>
        <end position="130"/>
    </location>
</feature>
<dbReference type="InterPro" id="IPR037294">
    <property type="entry name" value="ABC_BtuC-like"/>
</dbReference>
<feature type="transmembrane region" description="Helical" evidence="8">
    <location>
        <begin position="80"/>
        <end position="98"/>
    </location>
</feature>
<protein>
    <submittedName>
        <fullName evidence="9">Iron ABC transporter permease</fullName>
    </submittedName>
</protein>
<feature type="transmembrane region" description="Helical" evidence="8">
    <location>
        <begin position="162"/>
        <end position="181"/>
    </location>
</feature>
<dbReference type="GO" id="GO:0033214">
    <property type="term" value="P:siderophore-iron import into cell"/>
    <property type="evidence" value="ECO:0007669"/>
    <property type="project" value="TreeGrafter"/>
</dbReference>
<evidence type="ECO:0000256" key="4">
    <source>
        <dbReference type="ARBA" id="ARBA00022475"/>
    </source>
</evidence>
<dbReference type="GO" id="GO:0022857">
    <property type="term" value="F:transmembrane transporter activity"/>
    <property type="evidence" value="ECO:0007669"/>
    <property type="project" value="InterPro"/>
</dbReference>
<evidence type="ECO:0000256" key="5">
    <source>
        <dbReference type="ARBA" id="ARBA00022692"/>
    </source>
</evidence>
<keyword evidence="5 8" id="KW-0812">Transmembrane</keyword>
<evidence type="ECO:0000256" key="7">
    <source>
        <dbReference type="ARBA" id="ARBA00023136"/>
    </source>
</evidence>
<feature type="transmembrane region" description="Helical" evidence="8">
    <location>
        <begin position="27"/>
        <end position="46"/>
    </location>
</feature>
<dbReference type="Gene3D" id="1.10.3470.10">
    <property type="entry name" value="ABC transporter involved in vitamin B12 uptake, BtuC"/>
    <property type="match status" value="1"/>
</dbReference>
<feature type="transmembrane region" description="Helical" evidence="8">
    <location>
        <begin position="289"/>
        <end position="312"/>
    </location>
</feature>
<feature type="transmembrane region" description="Helical" evidence="8">
    <location>
        <begin position="252"/>
        <end position="277"/>
    </location>
</feature>
<evidence type="ECO:0000313" key="9">
    <source>
        <dbReference type="EMBL" id="RLV49943.1"/>
    </source>
</evidence>
<feature type="transmembrane region" description="Helical" evidence="8">
    <location>
        <begin position="318"/>
        <end position="337"/>
    </location>
</feature>
<organism evidence="9 10">
    <name type="scientific">Nocardioides mangrovicus</name>
    <dbReference type="NCBI Taxonomy" id="2478913"/>
    <lineage>
        <taxon>Bacteria</taxon>
        <taxon>Bacillati</taxon>
        <taxon>Actinomycetota</taxon>
        <taxon>Actinomycetes</taxon>
        <taxon>Propionibacteriales</taxon>
        <taxon>Nocardioidaceae</taxon>
        <taxon>Nocardioides</taxon>
    </lineage>
</organism>
<dbReference type="RefSeq" id="WP_121805707.1">
    <property type="nucleotide sequence ID" value="NZ_RDBE01000006.1"/>
</dbReference>
<accession>A0A3L8P596</accession>
<keyword evidence="7 8" id="KW-0472">Membrane</keyword>
<evidence type="ECO:0000256" key="3">
    <source>
        <dbReference type="ARBA" id="ARBA00022448"/>
    </source>
</evidence>
<evidence type="ECO:0000313" key="10">
    <source>
        <dbReference type="Proteomes" id="UP000281708"/>
    </source>
</evidence>
<evidence type="ECO:0000256" key="1">
    <source>
        <dbReference type="ARBA" id="ARBA00004651"/>
    </source>
</evidence>
<reference evidence="9 10" key="1">
    <citation type="submission" date="2018-10" db="EMBL/GenBank/DDBJ databases">
        <title>Marmoricola sp. 4Q3S-7 whole genome shotgun sequence.</title>
        <authorList>
            <person name="Li F."/>
        </authorList>
    </citation>
    <scope>NUCLEOTIDE SEQUENCE [LARGE SCALE GENOMIC DNA]</scope>
    <source>
        <strain evidence="9 10">4Q3S-7</strain>
    </source>
</reference>
<keyword evidence="10" id="KW-1185">Reference proteome</keyword>
<evidence type="ECO:0000256" key="8">
    <source>
        <dbReference type="SAM" id="Phobius"/>
    </source>
</evidence>
<name>A0A3L8P596_9ACTN</name>
<dbReference type="GO" id="GO:0005886">
    <property type="term" value="C:plasma membrane"/>
    <property type="evidence" value="ECO:0007669"/>
    <property type="project" value="UniProtKB-SubCell"/>
</dbReference>
<dbReference type="SUPFAM" id="SSF81345">
    <property type="entry name" value="ABC transporter involved in vitamin B12 uptake, BtuC"/>
    <property type="match status" value="1"/>
</dbReference>
<dbReference type="EMBL" id="RDBE01000006">
    <property type="protein sequence ID" value="RLV49943.1"/>
    <property type="molecule type" value="Genomic_DNA"/>
</dbReference>
<dbReference type="AlphaFoldDB" id="A0A3L8P596"/>
<evidence type="ECO:0000256" key="2">
    <source>
        <dbReference type="ARBA" id="ARBA00007935"/>
    </source>
</evidence>
<dbReference type="PANTHER" id="PTHR30472:SF24">
    <property type="entry name" value="FERRIC ENTEROBACTIN TRANSPORT SYSTEM PERMEASE PROTEIN FEPG"/>
    <property type="match status" value="1"/>
</dbReference>
<dbReference type="Pfam" id="PF01032">
    <property type="entry name" value="FecCD"/>
    <property type="match status" value="1"/>
</dbReference>
<feature type="transmembrane region" description="Helical" evidence="8">
    <location>
        <begin position="136"/>
        <end position="155"/>
    </location>
</feature>
<comment type="similarity">
    <text evidence="2">Belongs to the binding-protein-dependent transport system permease family. FecCD subfamily.</text>
</comment>
<comment type="caution">
    <text evidence="9">The sequence shown here is derived from an EMBL/GenBank/DDBJ whole genome shotgun (WGS) entry which is preliminary data.</text>
</comment>